<dbReference type="Pfam" id="PF03328">
    <property type="entry name" value="HpcH_HpaI"/>
    <property type="match status" value="1"/>
</dbReference>
<dbReference type="SUPFAM" id="SSF51621">
    <property type="entry name" value="Phosphoenolpyruvate/pyruvate domain"/>
    <property type="match status" value="1"/>
</dbReference>
<dbReference type="Gene3D" id="3.20.20.60">
    <property type="entry name" value="Phosphoenolpyruvate-binding domains"/>
    <property type="match status" value="1"/>
</dbReference>
<evidence type="ECO:0000313" key="6">
    <source>
        <dbReference type="Proteomes" id="UP001586593"/>
    </source>
</evidence>
<feature type="domain" description="HpcH/HpaI aldolase/citrate lyase" evidence="4">
    <location>
        <begin position="40"/>
        <end position="223"/>
    </location>
</feature>
<keyword evidence="2" id="KW-0479">Metal-binding</keyword>
<dbReference type="InterPro" id="IPR005000">
    <property type="entry name" value="Aldolase/citrate-lyase_domain"/>
</dbReference>
<dbReference type="InterPro" id="IPR040442">
    <property type="entry name" value="Pyrv_kinase-like_dom_sf"/>
</dbReference>
<evidence type="ECO:0000313" key="5">
    <source>
        <dbReference type="EMBL" id="KAL1858130.1"/>
    </source>
</evidence>
<dbReference type="InterPro" id="IPR015813">
    <property type="entry name" value="Pyrv/PenolPyrv_kinase-like_dom"/>
</dbReference>
<comment type="caution">
    <text evidence="5">The sequence shown here is derived from an EMBL/GenBank/DDBJ whole genome shotgun (WGS) entry which is preliminary data.</text>
</comment>
<dbReference type="EMBL" id="JAZHXJ010000535">
    <property type="protein sequence ID" value="KAL1858130.1"/>
    <property type="molecule type" value="Genomic_DNA"/>
</dbReference>
<protein>
    <recommendedName>
        <fullName evidence="4">HpcH/HpaI aldolase/citrate lyase domain-containing protein</fullName>
    </recommendedName>
</protein>
<keyword evidence="3" id="KW-0456">Lyase</keyword>
<accession>A0ABR3WBQ1</accession>
<organism evidence="5 6">
    <name type="scientific">Phialemonium thermophilum</name>
    <dbReference type="NCBI Taxonomy" id="223376"/>
    <lineage>
        <taxon>Eukaryota</taxon>
        <taxon>Fungi</taxon>
        <taxon>Dikarya</taxon>
        <taxon>Ascomycota</taxon>
        <taxon>Pezizomycotina</taxon>
        <taxon>Sordariomycetes</taxon>
        <taxon>Sordariomycetidae</taxon>
        <taxon>Cephalothecales</taxon>
        <taxon>Cephalothecaceae</taxon>
        <taxon>Phialemonium</taxon>
    </lineage>
</organism>
<comment type="similarity">
    <text evidence="1">Belongs to the HpcH/HpaI aldolase family.</text>
</comment>
<evidence type="ECO:0000256" key="2">
    <source>
        <dbReference type="ARBA" id="ARBA00022723"/>
    </source>
</evidence>
<reference evidence="5 6" key="1">
    <citation type="journal article" date="2024" name="Commun. Biol.">
        <title>Comparative genomic analysis of thermophilic fungi reveals convergent evolutionary adaptations and gene losses.</title>
        <authorList>
            <person name="Steindorff A.S."/>
            <person name="Aguilar-Pontes M.V."/>
            <person name="Robinson A.J."/>
            <person name="Andreopoulos B."/>
            <person name="LaButti K."/>
            <person name="Kuo A."/>
            <person name="Mondo S."/>
            <person name="Riley R."/>
            <person name="Otillar R."/>
            <person name="Haridas S."/>
            <person name="Lipzen A."/>
            <person name="Grimwood J."/>
            <person name="Schmutz J."/>
            <person name="Clum A."/>
            <person name="Reid I.D."/>
            <person name="Moisan M.C."/>
            <person name="Butler G."/>
            <person name="Nguyen T.T.M."/>
            <person name="Dewar K."/>
            <person name="Conant G."/>
            <person name="Drula E."/>
            <person name="Henrissat B."/>
            <person name="Hansel C."/>
            <person name="Singer S."/>
            <person name="Hutchinson M.I."/>
            <person name="de Vries R.P."/>
            <person name="Natvig D.O."/>
            <person name="Powell A.J."/>
            <person name="Tsang A."/>
            <person name="Grigoriev I.V."/>
        </authorList>
    </citation>
    <scope>NUCLEOTIDE SEQUENCE [LARGE SCALE GENOMIC DNA]</scope>
    <source>
        <strain evidence="5 6">ATCC 24622</strain>
    </source>
</reference>
<dbReference type="InterPro" id="IPR050251">
    <property type="entry name" value="HpcH-HpaI_aldolase"/>
</dbReference>
<keyword evidence="6" id="KW-1185">Reference proteome</keyword>
<dbReference type="PANTHER" id="PTHR30502:SF0">
    <property type="entry name" value="PHOSPHOENOLPYRUVATE CARBOXYLASE FAMILY PROTEIN"/>
    <property type="match status" value="1"/>
</dbReference>
<sequence>MTSAEDIAAAKAPAFPNTFKAALHEGKLVASVMPRAVTSHLVGQIAANAGFQAVLVDMEHSVVGLETASVIFASAMNAGITPLVRVPANTSDWVSRSLDGGAMGVVIPHVNSAEEARQAVKYAKFSPLGERSISGSMPQFRLRNVPSAASSQVANEMTLVICMIETARAVDVVDEILAVEGVDMLHIGTHDLADDLGITGDLGNEKIFEMYARVSDAAARASVNGRRVFIGMGGLQGRPDIISRLVNEDKNKLIRFISTQDFPLYTEAMEKCASAMTSLLK</sequence>
<gene>
    <name evidence="5" type="ORF">VTK73DRAFT_7925</name>
</gene>
<evidence type="ECO:0000256" key="1">
    <source>
        <dbReference type="ARBA" id="ARBA00005568"/>
    </source>
</evidence>
<dbReference type="Proteomes" id="UP001586593">
    <property type="component" value="Unassembled WGS sequence"/>
</dbReference>
<name>A0ABR3WBQ1_9PEZI</name>
<evidence type="ECO:0000256" key="3">
    <source>
        <dbReference type="ARBA" id="ARBA00023239"/>
    </source>
</evidence>
<proteinExistence type="inferred from homology"/>
<evidence type="ECO:0000259" key="4">
    <source>
        <dbReference type="Pfam" id="PF03328"/>
    </source>
</evidence>
<dbReference type="PANTHER" id="PTHR30502">
    <property type="entry name" value="2-KETO-3-DEOXY-L-RHAMNONATE ALDOLASE"/>
    <property type="match status" value="1"/>
</dbReference>